<comment type="similarity">
    <text evidence="7">Belongs to the Nudix hydrolase family.</text>
</comment>
<evidence type="ECO:0000256" key="2">
    <source>
        <dbReference type="ARBA" id="ARBA00001946"/>
    </source>
</evidence>
<dbReference type="EMBL" id="AXUN02000001">
    <property type="protein sequence ID" value="ETA82609.1"/>
    <property type="molecule type" value="Genomic_DNA"/>
</dbReference>
<protein>
    <submittedName>
        <fullName evidence="9">Hydrolase</fullName>
    </submittedName>
</protein>
<dbReference type="InterPro" id="IPR020084">
    <property type="entry name" value="NUDIX_hydrolase_CS"/>
</dbReference>
<gene>
    <name evidence="9" type="ORF">T472_0200010</name>
</gene>
<evidence type="ECO:0000256" key="3">
    <source>
        <dbReference type="ARBA" id="ARBA00022723"/>
    </source>
</evidence>
<dbReference type="InterPro" id="IPR045121">
    <property type="entry name" value="CoAse"/>
</dbReference>
<comment type="caution">
    <text evidence="9">The sequence shown here is derived from an EMBL/GenBank/DDBJ whole genome shotgun (WGS) entry which is preliminary data.</text>
</comment>
<reference evidence="9 10" key="1">
    <citation type="journal article" date="2014" name="Genome Announc.">
        <title>Genome Sequence of Youngiibacter fragilis, the Type Strain of the Genus Youngiibacter.</title>
        <authorList>
            <person name="Wawrik C.B."/>
            <person name="Callaghan A.V."/>
            <person name="Stamps B.W."/>
            <person name="Wawrik B."/>
        </authorList>
    </citation>
    <scope>NUCLEOTIDE SEQUENCE [LARGE SCALE GENOMIC DNA]</scope>
    <source>
        <strain evidence="9 10">232.1</strain>
    </source>
</reference>
<dbReference type="AlphaFoldDB" id="V7IB96"/>
<keyword evidence="4 7" id="KW-0378">Hydrolase</keyword>
<name>V7IB96_9CLOT</name>
<comment type="cofactor">
    <cofactor evidence="2">
        <name>Mg(2+)</name>
        <dbReference type="ChEBI" id="CHEBI:18420"/>
    </cofactor>
</comment>
<dbReference type="Gene3D" id="3.90.79.10">
    <property type="entry name" value="Nucleoside Triphosphate Pyrophosphohydrolase"/>
    <property type="match status" value="1"/>
</dbReference>
<evidence type="ECO:0000256" key="7">
    <source>
        <dbReference type="RuleBase" id="RU003476"/>
    </source>
</evidence>
<evidence type="ECO:0000256" key="6">
    <source>
        <dbReference type="ARBA" id="ARBA00023211"/>
    </source>
</evidence>
<evidence type="ECO:0000313" key="10">
    <source>
        <dbReference type="Proteomes" id="UP000017747"/>
    </source>
</evidence>
<dbReference type="GO" id="GO:0046872">
    <property type="term" value="F:metal ion binding"/>
    <property type="evidence" value="ECO:0007669"/>
    <property type="project" value="UniProtKB-KW"/>
</dbReference>
<dbReference type="GO" id="GO:0010945">
    <property type="term" value="F:coenzyme A diphosphatase activity"/>
    <property type="evidence" value="ECO:0007669"/>
    <property type="project" value="InterPro"/>
</dbReference>
<organism evidence="9 10">
    <name type="scientific">Youngiibacter fragilis 232.1</name>
    <dbReference type="NCBI Taxonomy" id="994573"/>
    <lineage>
        <taxon>Bacteria</taxon>
        <taxon>Bacillati</taxon>
        <taxon>Bacillota</taxon>
        <taxon>Clostridia</taxon>
        <taxon>Eubacteriales</taxon>
        <taxon>Clostridiaceae</taxon>
        <taxon>Youngiibacter</taxon>
    </lineage>
</organism>
<dbReference type="InterPro" id="IPR000086">
    <property type="entry name" value="NUDIX_hydrolase_dom"/>
</dbReference>
<dbReference type="PANTHER" id="PTHR12992">
    <property type="entry name" value="NUDIX HYDROLASE"/>
    <property type="match status" value="1"/>
</dbReference>
<keyword evidence="3" id="KW-0479">Metal-binding</keyword>
<dbReference type="Proteomes" id="UP000017747">
    <property type="component" value="Unassembled WGS sequence"/>
</dbReference>
<feature type="domain" description="Nudix hydrolase" evidence="8">
    <location>
        <begin position="18"/>
        <end position="149"/>
    </location>
</feature>
<comment type="cofactor">
    <cofactor evidence="1">
        <name>Mn(2+)</name>
        <dbReference type="ChEBI" id="CHEBI:29035"/>
    </cofactor>
</comment>
<dbReference type="PROSITE" id="PS51462">
    <property type="entry name" value="NUDIX"/>
    <property type="match status" value="1"/>
</dbReference>
<keyword evidence="5" id="KW-0460">Magnesium</keyword>
<dbReference type="STRING" id="994573.T472_0200010"/>
<dbReference type="InterPro" id="IPR020476">
    <property type="entry name" value="Nudix_hydrolase"/>
</dbReference>
<dbReference type="InterPro" id="IPR015797">
    <property type="entry name" value="NUDIX_hydrolase-like_dom_sf"/>
</dbReference>
<keyword evidence="6" id="KW-0464">Manganese</keyword>
<keyword evidence="10" id="KW-1185">Reference proteome</keyword>
<dbReference type="PROSITE" id="PS00893">
    <property type="entry name" value="NUDIX_BOX"/>
    <property type="match status" value="1"/>
</dbReference>
<sequence length="204" mass="23626">MRPLEIFRDRVPEAIGKFRKSAVMLIIVEEDGVQKLVLEKRALTLIKQPGDICLPGGGIDPGETPREAAIRETREELGLSEDDIEVIGPMDFFISPYGQIMYPFVARTRITDFFFSPFEVDSVLKVPLEFFMETEPMRYDMDVSPEIGDDFPYDLIQNGRQYKFSKGISTQYFYKYEGHVIWGFTARVVKSFIDILREDRDEEL</sequence>
<evidence type="ECO:0000256" key="4">
    <source>
        <dbReference type="ARBA" id="ARBA00022801"/>
    </source>
</evidence>
<dbReference type="PANTHER" id="PTHR12992:SF11">
    <property type="entry name" value="MITOCHONDRIAL COENZYME A DIPHOSPHATASE NUDT8"/>
    <property type="match status" value="1"/>
</dbReference>
<dbReference type="PATRIC" id="fig|994573.3.peg.2"/>
<dbReference type="Pfam" id="PF00293">
    <property type="entry name" value="NUDIX"/>
    <property type="match status" value="1"/>
</dbReference>
<dbReference type="RefSeq" id="WP_023388889.1">
    <property type="nucleotide sequence ID" value="NZ_AXUN02000001.1"/>
</dbReference>
<accession>V7IB96</accession>
<evidence type="ECO:0000259" key="8">
    <source>
        <dbReference type="PROSITE" id="PS51462"/>
    </source>
</evidence>
<proteinExistence type="inferred from homology"/>
<evidence type="ECO:0000313" key="9">
    <source>
        <dbReference type="EMBL" id="ETA82609.1"/>
    </source>
</evidence>
<dbReference type="SUPFAM" id="SSF55811">
    <property type="entry name" value="Nudix"/>
    <property type="match status" value="1"/>
</dbReference>
<evidence type="ECO:0000256" key="5">
    <source>
        <dbReference type="ARBA" id="ARBA00022842"/>
    </source>
</evidence>
<dbReference type="PRINTS" id="PR00502">
    <property type="entry name" value="NUDIXFAMILY"/>
</dbReference>
<evidence type="ECO:0000256" key="1">
    <source>
        <dbReference type="ARBA" id="ARBA00001936"/>
    </source>
</evidence>
<dbReference type="OrthoDB" id="9802805at2"/>
<dbReference type="CDD" id="cd03426">
    <property type="entry name" value="NUDIX_CoAse_Nudt7"/>
    <property type="match status" value="1"/>
</dbReference>
<dbReference type="eggNOG" id="COG0494">
    <property type="taxonomic scope" value="Bacteria"/>
</dbReference>